<organism evidence="11 12">
    <name type="scientific">Pedobacter caeni</name>
    <dbReference type="NCBI Taxonomy" id="288992"/>
    <lineage>
        <taxon>Bacteria</taxon>
        <taxon>Pseudomonadati</taxon>
        <taxon>Bacteroidota</taxon>
        <taxon>Sphingobacteriia</taxon>
        <taxon>Sphingobacteriales</taxon>
        <taxon>Sphingobacteriaceae</taxon>
        <taxon>Pedobacter</taxon>
    </lineage>
</organism>
<feature type="domain" description="PAC" evidence="10">
    <location>
        <begin position="473"/>
        <end position="525"/>
    </location>
</feature>
<dbReference type="InterPro" id="IPR000700">
    <property type="entry name" value="PAS-assoc_C"/>
</dbReference>
<protein>
    <recommendedName>
        <fullName evidence="2">histidine kinase</fullName>
        <ecNumber evidence="2">2.7.13.3</ecNumber>
    </recommendedName>
</protein>
<reference evidence="12" key="1">
    <citation type="submission" date="2016-11" db="EMBL/GenBank/DDBJ databases">
        <authorList>
            <person name="Varghese N."/>
            <person name="Submissions S."/>
        </authorList>
    </citation>
    <scope>NUCLEOTIDE SEQUENCE [LARGE SCALE GENOMIC DNA]</scope>
    <source>
        <strain evidence="12">DSM 16990</strain>
    </source>
</reference>
<dbReference type="InterPro" id="IPR036097">
    <property type="entry name" value="HisK_dim/P_sf"/>
</dbReference>
<dbReference type="PRINTS" id="PR00344">
    <property type="entry name" value="BCTRLSENSOR"/>
</dbReference>
<dbReference type="SUPFAM" id="SSF52172">
    <property type="entry name" value="CheY-like"/>
    <property type="match status" value="1"/>
</dbReference>
<dbReference type="Pfam" id="PF02518">
    <property type="entry name" value="HATPase_c"/>
    <property type="match status" value="1"/>
</dbReference>
<dbReference type="InterPro" id="IPR052162">
    <property type="entry name" value="Sensor_kinase/Photoreceptor"/>
</dbReference>
<evidence type="ECO:0000256" key="1">
    <source>
        <dbReference type="ARBA" id="ARBA00000085"/>
    </source>
</evidence>
<dbReference type="PANTHER" id="PTHR43304:SF1">
    <property type="entry name" value="PAC DOMAIN-CONTAINING PROTEIN"/>
    <property type="match status" value="1"/>
</dbReference>
<feature type="domain" description="Response regulatory" evidence="8">
    <location>
        <begin position="6"/>
        <end position="121"/>
    </location>
</feature>
<dbReference type="Gene3D" id="1.10.287.130">
    <property type="match status" value="1"/>
</dbReference>
<dbReference type="InterPro" id="IPR003594">
    <property type="entry name" value="HATPase_dom"/>
</dbReference>
<feature type="domain" description="PAS" evidence="9">
    <location>
        <begin position="272"/>
        <end position="345"/>
    </location>
</feature>
<evidence type="ECO:0000256" key="3">
    <source>
        <dbReference type="ARBA" id="ARBA00022553"/>
    </source>
</evidence>
<dbReference type="Gene3D" id="2.10.70.100">
    <property type="match status" value="1"/>
</dbReference>
<dbReference type="Proteomes" id="UP000184287">
    <property type="component" value="Unassembled WGS sequence"/>
</dbReference>
<dbReference type="NCBIfam" id="TIGR00229">
    <property type="entry name" value="sensory_box"/>
    <property type="match status" value="2"/>
</dbReference>
<dbReference type="SMART" id="SM00387">
    <property type="entry name" value="HATPase_c"/>
    <property type="match status" value="1"/>
</dbReference>
<dbReference type="RefSeq" id="WP_073228074.1">
    <property type="nucleotide sequence ID" value="NZ_FQUQ01000001.1"/>
</dbReference>
<dbReference type="GO" id="GO:0000155">
    <property type="term" value="F:phosphorelay sensor kinase activity"/>
    <property type="evidence" value="ECO:0007669"/>
    <property type="project" value="InterPro"/>
</dbReference>
<evidence type="ECO:0000313" key="12">
    <source>
        <dbReference type="Proteomes" id="UP000184287"/>
    </source>
</evidence>
<comment type="caution">
    <text evidence="6">Lacks conserved residue(s) required for the propagation of feature annotation.</text>
</comment>
<evidence type="ECO:0000259" key="7">
    <source>
        <dbReference type="PROSITE" id="PS50109"/>
    </source>
</evidence>
<dbReference type="Pfam" id="PF13596">
    <property type="entry name" value="PAS_10"/>
    <property type="match status" value="1"/>
</dbReference>
<feature type="domain" description="PAC" evidence="10">
    <location>
        <begin position="218"/>
        <end position="271"/>
    </location>
</feature>
<dbReference type="OrthoDB" id="1522284at2"/>
<dbReference type="InterPro" id="IPR035965">
    <property type="entry name" value="PAS-like_dom_sf"/>
</dbReference>
<dbReference type="CDD" id="cd00130">
    <property type="entry name" value="PAS"/>
    <property type="match status" value="2"/>
</dbReference>
<feature type="domain" description="PAC" evidence="10">
    <location>
        <begin position="347"/>
        <end position="398"/>
    </location>
</feature>
<feature type="domain" description="Histidine kinase" evidence="7">
    <location>
        <begin position="670"/>
        <end position="882"/>
    </location>
</feature>
<keyword evidence="4" id="KW-0808">Transferase</keyword>
<dbReference type="InterPro" id="IPR003661">
    <property type="entry name" value="HisK_dim/P_dom"/>
</dbReference>
<comment type="catalytic activity">
    <reaction evidence="1">
        <text>ATP + protein L-histidine = ADP + protein N-phospho-L-histidine.</text>
        <dbReference type="EC" id="2.7.13.3"/>
    </reaction>
</comment>
<sequence length="882" mass="101723">MKKTLRIILLEDPEYDQGEIADALRSDAEVDLLKVYTFKDYVEAWNEFTPDLTLASFSGPESAGCQAFYWLKGTEHEAVFIGISSPEFEQEGISLLKQGAADYLLRDRLTRLPFAVLDALEKARLKEQSQNELQSLLKEGRHFEQLLQKVPSAVAILLGPTHIFQFANSFYCELTEKKQIHQLPLKEVYTLPEHQFIIQVADQVYRTGETFLDKEVFIRLEQGILGNPSLTSLYINFTVQALRNNEGEIEGLLIFGIDVTEQVQARKETERVNQEIDKLFEAVNEGFFLRDIVHNRYLQLSAGCPRIYGYTIAEFQENPDLWYEIIYPEDRHIADKADVLLLKGEQVKNQYRITHKDKSMRWVEVRALPNLVNGELLTVEGVVSDITQRKLSEEKIRLAEAGLSEAQKMAQIGNWNYDLKKQELTWSDGLKEIYWGDESLIPANQYFEDLVHPEDKLRLQYEVDKMKRLGRNMKTSFRIMNPEGEVKILTGENRIELDDEGNPIRLYGILQDVTTLKVSEETLRKSEANLRTLLNHTDAAYILVDHELKIVSYSQKATEVAEFRGHAKPFEGTHIFDYFIEQKRSKLEKIVKEVINGKNISYEIKAKEKDGIEKWYAIKWVGVHDFEHKNWGFILSVKDITLKKKLADQQHQLTSELIMRNKDLEQFTYVVSHNLRAPVANIIGLSELMNTTPPDQAGSAELMRGLRTSIKNLDTVIKDLNDVLQVKKDSPGRIKESVDLRVLIEEIQSSINHLLEKEQMTFKYELEVPHAYTVRGYLYNIFYNLILNSLKYRLPHLAPCLRIKTYLTGNHLNMVFTDNGKGIDMRKYGTELFGLYKRFDMDVEGKGMGLFMVKTQIEDLGGSIQVKSELEKGTTFHIMLPV</sequence>
<evidence type="ECO:0000256" key="2">
    <source>
        <dbReference type="ARBA" id="ARBA00012438"/>
    </source>
</evidence>
<proteinExistence type="predicted"/>
<dbReference type="PROSITE" id="PS50112">
    <property type="entry name" value="PAS"/>
    <property type="match status" value="1"/>
</dbReference>
<dbReference type="Pfam" id="PF08447">
    <property type="entry name" value="PAS_3"/>
    <property type="match status" value="2"/>
</dbReference>
<evidence type="ECO:0000313" key="11">
    <source>
        <dbReference type="EMBL" id="SHE70711.1"/>
    </source>
</evidence>
<dbReference type="Gene3D" id="3.30.565.10">
    <property type="entry name" value="Histidine kinase-like ATPase, C-terminal domain"/>
    <property type="match status" value="1"/>
</dbReference>
<keyword evidence="3" id="KW-0597">Phosphoprotein</keyword>
<dbReference type="InterPro" id="IPR004358">
    <property type="entry name" value="Sig_transdc_His_kin-like_C"/>
</dbReference>
<dbReference type="STRING" id="288992.SAMN04488522_101973"/>
<dbReference type="PANTHER" id="PTHR43304">
    <property type="entry name" value="PHYTOCHROME-LIKE PROTEIN CPH1"/>
    <property type="match status" value="1"/>
</dbReference>
<dbReference type="PROSITE" id="PS50110">
    <property type="entry name" value="RESPONSE_REGULATORY"/>
    <property type="match status" value="1"/>
</dbReference>
<dbReference type="InterPro" id="IPR011006">
    <property type="entry name" value="CheY-like_superfamily"/>
</dbReference>
<name>A0A1M4VNN3_9SPHI</name>
<dbReference type="SUPFAM" id="SSF55785">
    <property type="entry name" value="PYP-like sensor domain (PAS domain)"/>
    <property type="match status" value="4"/>
</dbReference>
<dbReference type="SUPFAM" id="SSF55874">
    <property type="entry name" value="ATPase domain of HSP90 chaperone/DNA topoisomerase II/histidine kinase"/>
    <property type="match status" value="1"/>
</dbReference>
<dbReference type="InterPro" id="IPR001610">
    <property type="entry name" value="PAC"/>
</dbReference>
<dbReference type="InterPro" id="IPR036890">
    <property type="entry name" value="HATPase_C_sf"/>
</dbReference>
<keyword evidence="12" id="KW-1185">Reference proteome</keyword>
<dbReference type="CDD" id="cd00082">
    <property type="entry name" value="HisKA"/>
    <property type="match status" value="1"/>
</dbReference>
<keyword evidence="5" id="KW-0418">Kinase</keyword>
<evidence type="ECO:0000259" key="8">
    <source>
        <dbReference type="PROSITE" id="PS50110"/>
    </source>
</evidence>
<dbReference type="SMART" id="SM00388">
    <property type="entry name" value="HisKA"/>
    <property type="match status" value="1"/>
</dbReference>
<dbReference type="PROSITE" id="PS50109">
    <property type="entry name" value="HIS_KIN"/>
    <property type="match status" value="1"/>
</dbReference>
<dbReference type="SUPFAM" id="SSF47384">
    <property type="entry name" value="Homodimeric domain of signal transducing histidine kinase"/>
    <property type="match status" value="1"/>
</dbReference>
<evidence type="ECO:0000259" key="9">
    <source>
        <dbReference type="PROSITE" id="PS50112"/>
    </source>
</evidence>
<gene>
    <name evidence="11" type="ORF">SAMN04488522_101973</name>
</gene>
<dbReference type="Gene3D" id="3.30.450.20">
    <property type="entry name" value="PAS domain"/>
    <property type="match status" value="4"/>
</dbReference>
<evidence type="ECO:0000256" key="5">
    <source>
        <dbReference type="ARBA" id="ARBA00022777"/>
    </source>
</evidence>
<evidence type="ECO:0000259" key="10">
    <source>
        <dbReference type="PROSITE" id="PS50113"/>
    </source>
</evidence>
<dbReference type="InterPro" id="IPR005467">
    <property type="entry name" value="His_kinase_dom"/>
</dbReference>
<evidence type="ECO:0000256" key="6">
    <source>
        <dbReference type="PROSITE-ProRule" id="PRU00169"/>
    </source>
</evidence>
<dbReference type="AlphaFoldDB" id="A0A1M4VNN3"/>
<dbReference type="SMART" id="SM00091">
    <property type="entry name" value="PAS"/>
    <property type="match status" value="3"/>
</dbReference>
<evidence type="ECO:0000256" key="4">
    <source>
        <dbReference type="ARBA" id="ARBA00022679"/>
    </source>
</evidence>
<dbReference type="PROSITE" id="PS50113">
    <property type="entry name" value="PAC"/>
    <property type="match status" value="3"/>
</dbReference>
<dbReference type="EMBL" id="FQUQ01000001">
    <property type="protein sequence ID" value="SHE70711.1"/>
    <property type="molecule type" value="Genomic_DNA"/>
</dbReference>
<dbReference type="SMART" id="SM00086">
    <property type="entry name" value="PAC"/>
    <property type="match status" value="4"/>
</dbReference>
<accession>A0A1M4VNN3</accession>
<dbReference type="InterPro" id="IPR013655">
    <property type="entry name" value="PAS_fold_3"/>
</dbReference>
<dbReference type="InterPro" id="IPR000014">
    <property type="entry name" value="PAS"/>
</dbReference>
<dbReference type="EC" id="2.7.13.3" evidence="2"/>
<dbReference type="InterPro" id="IPR001789">
    <property type="entry name" value="Sig_transdc_resp-reg_receiver"/>
</dbReference>